<evidence type="ECO:0000313" key="1">
    <source>
        <dbReference type="EMBL" id="SHM11628.1"/>
    </source>
</evidence>
<evidence type="ECO:0008006" key="3">
    <source>
        <dbReference type="Google" id="ProtNLM"/>
    </source>
</evidence>
<name>A0A1M7G6B8_9BACT</name>
<gene>
    <name evidence="1" type="ORF">SAMN02746009_03962</name>
</gene>
<evidence type="ECO:0000313" key="2">
    <source>
        <dbReference type="Proteomes" id="UP000183947"/>
    </source>
</evidence>
<dbReference type="RefSeq" id="WP_073288734.1">
    <property type="nucleotide sequence ID" value="NZ_FRAS01000035.1"/>
</dbReference>
<dbReference type="Pfam" id="PF14107">
    <property type="entry name" value="DUF4280"/>
    <property type="match status" value="1"/>
</dbReference>
<dbReference type="InterPro" id="IPR025460">
    <property type="entry name" value="DUF4280"/>
</dbReference>
<organism evidence="1 2">
    <name type="scientific">Hymenobacter psychrotolerans DSM 18569</name>
    <dbReference type="NCBI Taxonomy" id="1121959"/>
    <lineage>
        <taxon>Bacteria</taxon>
        <taxon>Pseudomonadati</taxon>
        <taxon>Bacteroidota</taxon>
        <taxon>Cytophagia</taxon>
        <taxon>Cytophagales</taxon>
        <taxon>Hymenobacteraceae</taxon>
        <taxon>Hymenobacter</taxon>
    </lineage>
</organism>
<protein>
    <recommendedName>
        <fullName evidence="3">DUF4280 domain-containing protein</fullName>
    </recommendedName>
</protein>
<dbReference type="Proteomes" id="UP000183947">
    <property type="component" value="Unassembled WGS sequence"/>
</dbReference>
<dbReference type="OrthoDB" id="882303at2"/>
<sequence length="144" mass="15666">MSQTGQEYVCNGALCRCDKGSLPSQLKVLTNPTVYVQGKLMATTLDKVFMPFGTCIVKNNTPCVPMLLMWEKYFDKVSLMTPAQHPLLEKSTIRCAIGGQVSVMSTLQIKVPGLPPPPQVEGVRTASMSLCPLLLNQQPTPNPS</sequence>
<accession>A0A1M7G6B8</accession>
<dbReference type="AlphaFoldDB" id="A0A1M7G6B8"/>
<dbReference type="EMBL" id="FRAS01000035">
    <property type="protein sequence ID" value="SHM11628.1"/>
    <property type="molecule type" value="Genomic_DNA"/>
</dbReference>
<reference evidence="2" key="1">
    <citation type="submission" date="2016-11" db="EMBL/GenBank/DDBJ databases">
        <authorList>
            <person name="Varghese N."/>
            <person name="Submissions S."/>
        </authorList>
    </citation>
    <scope>NUCLEOTIDE SEQUENCE [LARGE SCALE GENOMIC DNA]</scope>
    <source>
        <strain evidence="2">DSM 18569</strain>
    </source>
</reference>
<dbReference type="STRING" id="1121959.SAMN02746009_03962"/>
<keyword evidence="2" id="KW-1185">Reference proteome</keyword>
<proteinExistence type="predicted"/>